<feature type="chain" id="PRO_5034365112" evidence="2">
    <location>
        <begin position="26"/>
        <end position="221"/>
    </location>
</feature>
<feature type="region of interest" description="Disordered" evidence="1">
    <location>
        <begin position="168"/>
        <end position="221"/>
    </location>
</feature>
<dbReference type="EMBL" id="FQZR01000002">
    <property type="protein sequence ID" value="SHI76372.1"/>
    <property type="molecule type" value="Genomic_DNA"/>
</dbReference>
<organism evidence="3 4">
    <name type="scientific">Halodesulfovibrio aestuarii</name>
    <dbReference type="NCBI Taxonomy" id="126333"/>
    <lineage>
        <taxon>Bacteria</taxon>
        <taxon>Pseudomonadati</taxon>
        <taxon>Thermodesulfobacteriota</taxon>
        <taxon>Desulfovibrionia</taxon>
        <taxon>Desulfovibrionales</taxon>
        <taxon>Desulfovibrionaceae</taxon>
        <taxon>Halodesulfovibrio</taxon>
    </lineage>
</organism>
<evidence type="ECO:0000256" key="1">
    <source>
        <dbReference type="SAM" id="MobiDB-lite"/>
    </source>
</evidence>
<evidence type="ECO:0000313" key="3">
    <source>
        <dbReference type="EMBL" id="SHI76372.1"/>
    </source>
</evidence>
<sequence>MKKLVLLCVAIFCLALVGCNQDMNAGSSPKVAVVDPAKVFQDCQPGKDGMAYLEKVSVEVQQQFKALQEEAAKKKGQNAETVTDIQAQVSKIQARVSAEQQMVVTKLNDLFQKVLEQYRKENGVAVVIPIEQALSYDKSADATAAVVAIMNKETVTFESPVATAVEKNTANEQVAPESAAGTDEMKPQEQADEMKQEVTKQTEEKQEAAPVDAPDVKDAKK</sequence>
<reference evidence="3 4" key="1">
    <citation type="submission" date="2016-11" db="EMBL/GenBank/DDBJ databases">
        <authorList>
            <person name="Varghese N."/>
            <person name="Submissions S."/>
        </authorList>
    </citation>
    <scope>NUCLEOTIDE SEQUENCE [LARGE SCALE GENOMIC DNA]</scope>
    <source>
        <strain evidence="3 4">DSM 17919</strain>
    </source>
</reference>
<dbReference type="SMART" id="SM00935">
    <property type="entry name" value="OmpH"/>
    <property type="match status" value="1"/>
</dbReference>
<dbReference type="GO" id="GO:0051082">
    <property type="term" value="F:unfolded protein binding"/>
    <property type="evidence" value="ECO:0007669"/>
    <property type="project" value="InterPro"/>
</dbReference>
<dbReference type="InterPro" id="IPR024930">
    <property type="entry name" value="Skp_dom_sf"/>
</dbReference>
<dbReference type="SUPFAM" id="SSF111384">
    <property type="entry name" value="OmpH-like"/>
    <property type="match status" value="1"/>
</dbReference>
<dbReference type="RefSeq" id="WP_020002022.1">
    <property type="nucleotide sequence ID" value="NZ_CP192219.1"/>
</dbReference>
<evidence type="ECO:0000256" key="2">
    <source>
        <dbReference type="SAM" id="SignalP"/>
    </source>
</evidence>
<dbReference type="PROSITE" id="PS51257">
    <property type="entry name" value="PROKAR_LIPOPROTEIN"/>
    <property type="match status" value="1"/>
</dbReference>
<keyword evidence="2" id="KW-0732">Signal</keyword>
<dbReference type="InterPro" id="IPR005632">
    <property type="entry name" value="Chaperone_Skp"/>
</dbReference>
<dbReference type="Gene3D" id="3.30.910.20">
    <property type="entry name" value="Skp domain"/>
    <property type="match status" value="1"/>
</dbReference>
<feature type="signal peptide" evidence="2">
    <location>
        <begin position="1"/>
        <end position="25"/>
    </location>
</feature>
<evidence type="ECO:0000313" key="4">
    <source>
        <dbReference type="Proteomes" id="UP000184001"/>
    </source>
</evidence>
<dbReference type="Pfam" id="PF03938">
    <property type="entry name" value="OmpH"/>
    <property type="match status" value="1"/>
</dbReference>
<feature type="compositionally biased region" description="Basic and acidic residues" evidence="1">
    <location>
        <begin position="183"/>
        <end position="207"/>
    </location>
</feature>
<proteinExistence type="predicted"/>
<accession>A0A8G2C855</accession>
<dbReference type="Proteomes" id="UP000184001">
    <property type="component" value="Unassembled WGS sequence"/>
</dbReference>
<protein>
    <submittedName>
        <fullName evidence="3">Periplasmic chaperone for outer membrane proteins Skp</fullName>
    </submittedName>
</protein>
<comment type="caution">
    <text evidence="3">The sequence shown here is derived from an EMBL/GenBank/DDBJ whole genome shotgun (WGS) entry which is preliminary data.</text>
</comment>
<dbReference type="AlphaFoldDB" id="A0A8G2C855"/>
<name>A0A8G2C855_9BACT</name>
<gene>
    <name evidence="3" type="ORF">SAMN05660830_00910</name>
</gene>